<name>A0ABR9XL86_9SPHI</name>
<evidence type="ECO:0000313" key="1">
    <source>
        <dbReference type="EMBL" id="MBE9667976.1"/>
    </source>
</evidence>
<accession>A0ABR9XL86</accession>
<gene>
    <name evidence="1" type="ORF">IRJ18_16525</name>
</gene>
<dbReference type="EMBL" id="JADFFM010000002">
    <property type="protein sequence ID" value="MBE9667976.1"/>
    <property type="molecule type" value="Genomic_DNA"/>
</dbReference>
<protein>
    <submittedName>
        <fullName evidence="1">Uncharacterized protein</fullName>
    </submittedName>
</protein>
<dbReference type="RefSeq" id="WP_194107409.1">
    <property type="nucleotide sequence ID" value="NZ_JADFFM010000002.1"/>
</dbReference>
<reference evidence="1 2" key="1">
    <citation type="submission" date="2020-10" db="EMBL/GenBank/DDBJ databases">
        <title>Mucilaginibacter mali sp. nov., isolated from rhizosphere soil of apple orchard.</title>
        <authorList>
            <person name="Lee J.-S."/>
            <person name="Kim H.S."/>
            <person name="Kim J.-S."/>
        </authorList>
    </citation>
    <scope>NUCLEOTIDE SEQUENCE [LARGE SCALE GENOMIC DNA]</scope>
    <source>
        <strain evidence="1 2">KCTC 23157</strain>
    </source>
</reference>
<keyword evidence="2" id="KW-1185">Reference proteome</keyword>
<evidence type="ECO:0000313" key="2">
    <source>
        <dbReference type="Proteomes" id="UP000632774"/>
    </source>
</evidence>
<organism evidence="1 2">
    <name type="scientific">Mucilaginibacter boryungensis</name>
    <dbReference type="NCBI Taxonomy" id="768480"/>
    <lineage>
        <taxon>Bacteria</taxon>
        <taxon>Pseudomonadati</taxon>
        <taxon>Bacteroidota</taxon>
        <taxon>Sphingobacteriia</taxon>
        <taxon>Sphingobacteriales</taxon>
        <taxon>Sphingobacteriaceae</taxon>
        <taxon>Mucilaginibacter</taxon>
    </lineage>
</organism>
<proteinExistence type="predicted"/>
<sequence>MIVENPLALAYLLPGDVYILRDEKPALPGILPVETVATQPEIIAPVTQAHEPAPAYDKPESITEQPAAPIAPAIPKINQPPVAEAPVAGFKYTGGFQQKFLVVVNYPEHDVMDTAHMNALDSTIKRKELSLDDVAIFNIGKHPGTDIKAIGRFFKPKRMLLLGKESFPEGLAEPVFNQLTMLGTCQLLYSYSFNEMMGNKEQVKAFWEQMKML</sequence>
<dbReference type="Proteomes" id="UP000632774">
    <property type="component" value="Unassembled WGS sequence"/>
</dbReference>
<comment type="caution">
    <text evidence="1">The sequence shown here is derived from an EMBL/GenBank/DDBJ whole genome shotgun (WGS) entry which is preliminary data.</text>
</comment>